<dbReference type="PANTHER" id="PTHR11365">
    <property type="entry name" value="5-OXOPROLINASE RELATED"/>
    <property type="match status" value="1"/>
</dbReference>
<protein>
    <recommendedName>
        <fullName evidence="1">Hydantoinase A/oxoprolinase domain-containing protein</fullName>
    </recommendedName>
</protein>
<comment type="caution">
    <text evidence="2">The sequence shown here is derived from an EMBL/GenBank/DDBJ whole genome shotgun (WGS) entry which is preliminary data.</text>
</comment>
<dbReference type="GO" id="GO:0017168">
    <property type="term" value="F:5-oxoprolinase (ATP-hydrolyzing) activity"/>
    <property type="evidence" value="ECO:0007669"/>
    <property type="project" value="TreeGrafter"/>
</dbReference>
<dbReference type="InterPro" id="IPR045079">
    <property type="entry name" value="Oxoprolinase-like"/>
</dbReference>
<reference evidence="2" key="1">
    <citation type="journal article" date="2014" name="Front. Microbiol.">
        <title>High frequency of phylogenetically diverse reductive dehalogenase-homologous genes in deep subseafloor sedimentary metagenomes.</title>
        <authorList>
            <person name="Kawai M."/>
            <person name="Futagami T."/>
            <person name="Toyoda A."/>
            <person name="Takaki Y."/>
            <person name="Nishi S."/>
            <person name="Hori S."/>
            <person name="Arai W."/>
            <person name="Tsubouchi T."/>
            <person name="Morono Y."/>
            <person name="Uchiyama I."/>
            <person name="Ito T."/>
            <person name="Fujiyama A."/>
            <person name="Inagaki F."/>
            <person name="Takami H."/>
        </authorList>
    </citation>
    <scope>NUCLEOTIDE SEQUENCE</scope>
    <source>
        <strain evidence="2">Expedition CK06-06</strain>
    </source>
</reference>
<proteinExistence type="predicted"/>
<gene>
    <name evidence="2" type="ORF">S12H4_51599</name>
</gene>
<evidence type="ECO:0000259" key="1">
    <source>
        <dbReference type="Pfam" id="PF01968"/>
    </source>
</evidence>
<dbReference type="GO" id="GO:0005829">
    <property type="term" value="C:cytosol"/>
    <property type="evidence" value="ECO:0007669"/>
    <property type="project" value="TreeGrafter"/>
</dbReference>
<dbReference type="GO" id="GO:0006749">
    <property type="term" value="P:glutathione metabolic process"/>
    <property type="evidence" value="ECO:0007669"/>
    <property type="project" value="TreeGrafter"/>
</dbReference>
<dbReference type="PANTHER" id="PTHR11365:SF23">
    <property type="entry name" value="HYPOTHETICAL 5-OXOPROLINASE (EUROFUNG)-RELATED"/>
    <property type="match status" value="1"/>
</dbReference>
<dbReference type="AlphaFoldDB" id="X1USF8"/>
<evidence type="ECO:0000313" key="2">
    <source>
        <dbReference type="EMBL" id="GAJ02831.1"/>
    </source>
</evidence>
<name>X1USF8_9ZZZZ</name>
<feature type="non-terminal residue" evidence="2">
    <location>
        <position position="240"/>
    </location>
</feature>
<dbReference type="Pfam" id="PF01968">
    <property type="entry name" value="Hydantoinase_A"/>
    <property type="match status" value="1"/>
</dbReference>
<dbReference type="InterPro" id="IPR002821">
    <property type="entry name" value="Hydantoinase_A"/>
</dbReference>
<feature type="domain" description="Hydantoinase A/oxoprolinase" evidence="1">
    <location>
        <begin position="46"/>
        <end position="238"/>
    </location>
</feature>
<feature type="non-terminal residue" evidence="2">
    <location>
        <position position="1"/>
    </location>
</feature>
<accession>X1USF8</accession>
<sequence>NNSHINPAHEEQVRAIIKEQSPSYFLGSIRVLLASDISDQPDAFHRTNAAVINGYIHDAMVRYLYRAEDDLRANLYTRPLMVGHSHGGTARVAKTRAIDTYSSGPVLGVLGAQLVGKAQGFSEVIAVDVGGTSLDIGIIRGGSHNYTLTPIISDLPVSVPMIVTHSVGMGGCSIVKLNNSGGVQVGPRSAGASPGPACFNRGGMEPTVTDADVALGFIDPNNFLGGKVLLDKDKAIASIK</sequence>
<dbReference type="EMBL" id="BARW01032627">
    <property type="protein sequence ID" value="GAJ02831.1"/>
    <property type="molecule type" value="Genomic_DNA"/>
</dbReference>
<organism evidence="2">
    <name type="scientific">marine sediment metagenome</name>
    <dbReference type="NCBI Taxonomy" id="412755"/>
    <lineage>
        <taxon>unclassified sequences</taxon>
        <taxon>metagenomes</taxon>
        <taxon>ecological metagenomes</taxon>
    </lineage>
</organism>